<evidence type="ECO:0000259" key="6">
    <source>
        <dbReference type="Pfam" id="PF23619"/>
    </source>
</evidence>
<evidence type="ECO:0000256" key="1">
    <source>
        <dbReference type="ARBA" id="ARBA00004613"/>
    </source>
</evidence>
<dbReference type="InterPro" id="IPR057615">
    <property type="entry name" value="Ig_VWA7"/>
</dbReference>
<dbReference type="InterPro" id="IPR056475">
    <property type="entry name" value="GBD_Hemicentin/VWA7"/>
</dbReference>
<comment type="subcellular location">
    <subcellularLocation>
        <location evidence="1">Secreted</location>
    </subcellularLocation>
</comment>
<evidence type="ECO:0000259" key="8">
    <source>
        <dbReference type="Pfam" id="PF25107"/>
    </source>
</evidence>
<dbReference type="InParanoid" id="A0A665V215"/>
<proteinExistence type="predicted"/>
<dbReference type="InterPro" id="IPR036465">
    <property type="entry name" value="vWFA_dom_sf"/>
</dbReference>
<feature type="domain" description="Hemicentin-1-like von Willebrand factor A" evidence="7">
    <location>
        <begin position="302"/>
        <end position="475"/>
    </location>
</feature>
<evidence type="ECO:0000256" key="2">
    <source>
        <dbReference type="ARBA" id="ARBA00022525"/>
    </source>
</evidence>
<dbReference type="InterPro" id="IPR056861">
    <property type="entry name" value="HMCN1-like_VWA"/>
</dbReference>
<name>A0A665V215_ECHNA</name>
<keyword evidence="4" id="KW-0325">Glycoprotein</keyword>
<evidence type="ECO:0000313" key="9">
    <source>
        <dbReference type="Ensembl" id="ENSENLP00000025634.1"/>
    </source>
</evidence>
<keyword evidence="3" id="KW-0732">Signal</keyword>
<protein>
    <submittedName>
        <fullName evidence="9">von Willebrand factor A domain containing 10, tandem duplicate 1</fullName>
    </submittedName>
</protein>
<keyword evidence="2" id="KW-0964">Secreted</keyword>
<evidence type="ECO:0000256" key="4">
    <source>
        <dbReference type="ARBA" id="ARBA00023180"/>
    </source>
</evidence>
<reference evidence="9" key="2">
    <citation type="submission" date="2025-08" db="UniProtKB">
        <authorList>
            <consortium name="Ensembl"/>
        </authorList>
    </citation>
    <scope>IDENTIFICATION</scope>
</reference>
<dbReference type="Ensembl" id="ENSENLT00000026441.1">
    <property type="protein sequence ID" value="ENSENLP00000025634.1"/>
    <property type="gene ID" value="ENSENLG00000011550.1"/>
</dbReference>
<reference evidence="9" key="1">
    <citation type="submission" date="2021-04" db="EMBL/GenBank/DDBJ databases">
        <authorList>
            <consortium name="Wellcome Sanger Institute Data Sharing"/>
        </authorList>
    </citation>
    <scope>NUCLEOTIDE SEQUENCE [LARGE SCALE GENOMIC DNA]</scope>
</reference>
<organism evidence="9 10">
    <name type="scientific">Echeneis naucrates</name>
    <name type="common">Live sharksucker</name>
    <dbReference type="NCBI Taxonomy" id="173247"/>
    <lineage>
        <taxon>Eukaryota</taxon>
        <taxon>Metazoa</taxon>
        <taxon>Chordata</taxon>
        <taxon>Craniata</taxon>
        <taxon>Vertebrata</taxon>
        <taxon>Euteleostomi</taxon>
        <taxon>Actinopterygii</taxon>
        <taxon>Neopterygii</taxon>
        <taxon>Teleostei</taxon>
        <taxon>Neoteleostei</taxon>
        <taxon>Acanthomorphata</taxon>
        <taxon>Carangaria</taxon>
        <taxon>Carangiformes</taxon>
        <taxon>Echeneidae</taxon>
        <taxon>Echeneis</taxon>
    </lineage>
</organism>
<dbReference type="Pfam" id="PF25107">
    <property type="entry name" value="VWA7_N"/>
    <property type="match status" value="1"/>
</dbReference>
<keyword evidence="10" id="KW-1185">Reference proteome</keyword>
<dbReference type="PANTHER" id="PTHR14905:SF18">
    <property type="entry name" value="VON WILLEBRAND FACTOR A DOMAIN-CONTAINING 10, TANDEM DUPLICATE 1-RELATED"/>
    <property type="match status" value="1"/>
</dbReference>
<feature type="domain" description="Hemicentin/VWA7 galactose-binding" evidence="5">
    <location>
        <begin position="494"/>
        <end position="592"/>
    </location>
</feature>
<dbReference type="OMA" id="MYFSNAK"/>
<feature type="domain" description="VWA7 Ig-like" evidence="6">
    <location>
        <begin position="714"/>
        <end position="813"/>
    </location>
</feature>
<accession>A0A665V215</accession>
<feature type="domain" description="VWA7 N-terminal" evidence="8">
    <location>
        <begin position="64"/>
        <end position="291"/>
    </location>
</feature>
<dbReference type="Pfam" id="PF23560">
    <property type="entry name" value="GBD_Hemicentin"/>
    <property type="match status" value="1"/>
</dbReference>
<gene>
    <name evidence="9" type="primary">vwa10.2</name>
</gene>
<dbReference type="Gene3D" id="3.40.50.410">
    <property type="entry name" value="von Willebrand factor, type A domain"/>
    <property type="match status" value="1"/>
</dbReference>
<dbReference type="GO" id="GO:0005576">
    <property type="term" value="C:extracellular region"/>
    <property type="evidence" value="ECO:0007669"/>
    <property type="project" value="UniProtKB-SubCell"/>
</dbReference>
<evidence type="ECO:0000256" key="3">
    <source>
        <dbReference type="ARBA" id="ARBA00022729"/>
    </source>
</evidence>
<evidence type="ECO:0000259" key="7">
    <source>
        <dbReference type="Pfam" id="PF25106"/>
    </source>
</evidence>
<evidence type="ECO:0000259" key="5">
    <source>
        <dbReference type="Pfam" id="PF23560"/>
    </source>
</evidence>
<dbReference type="InterPro" id="IPR052577">
    <property type="entry name" value="VWA7"/>
</dbReference>
<dbReference type="InterPro" id="IPR056862">
    <property type="entry name" value="VWA7_N"/>
</dbReference>
<dbReference type="SUPFAM" id="SSF53300">
    <property type="entry name" value="vWA-like"/>
    <property type="match status" value="1"/>
</dbReference>
<reference evidence="9" key="3">
    <citation type="submission" date="2025-09" db="UniProtKB">
        <authorList>
            <consortium name="Ensembl"/>
        </authorList>
    </citation>
    <scope>IDENTIFICATION</scope>
</reference>
<dbReference type="AlphaFoldDB" id="A0A665V215"/>
<sequence>MVVVLSLLNCIYCFKPLFVFDGKSITHRVITQRAVLRKTAEVCRDIAASEGRDFSLTIDDSLTAGMVQRACSSGDTSASLLSSAIFQTSITDMYLNNAAVDVVFSVSEVHHFDDETFLGGRDIITAGVSAVKASVKLGKFVAGRLTLGQVFHTLQDFYSHSNWVELGNKAPYSTLIKPDQPLENLADINTPTCRNCTGESCENNLRPDLLQQGLLTSGYFNLFSSEKPPGKCSHGGFFDRTSRRDPVGGINKDDVGSSHGPLHQEAADLAVDATMELLEDIRVAVGDKNFLRLMGLSQSSVLCFVIDTTGSMSDDIAEAKRISFEIIDSKRGTQQETSAYILVPFNDPDFGPLIMTTDADIFKDSINKLSASGGGDIPELSLSGLQLALTAAPPSSEIFVFTDAPAKDSYLKSTITALIESTKSVVTFMLTDVLASRRRRRGAQRSTSRSLSQSDAQLYQDLARASGGQAIEVTKSDLSIATAVIADSSASAVVTVFQIVRNPGIPDNFTFTVDGSLRKVTLYITGASMTFNLTSPTGVSQSSSQTTGPLASLIKAGNLRRLSLSTDNQTGSWQISINSNSPYSIKVIGQSSVSFVFYLVEAYEGAHGDFALKEGRPISGGNASLLVSVTGSDTVKVSEITLFDTSGTMEINGSLQSMGSGNFLVTFSGVPAGDFMVQLKGEDSNSTSRSTPSSFQRQASTQIKTSSIFVTSQMNTTSVEPGSTVSVPFTVGSVNDSSAGTFTVQANNDRSYNSTSPSSLTVGAGSGGTADGTVTLIVPSTAASGTDVTLTITVENAAATDVNYAVLRFSVVAKVTDVARPVCQVASTSTSCPSSSSLCASSQWEFIANVTDGINGTGIDSITVRQGNGTLNTSTVSGPGGENITVVTYSASCCSQTVELSVVDNVGNVGMCVGRARESTTAAPVTTAATTTTSTGGLPLSLSHCLWISVGISLLWK</sequence>
<evidence type="ECO:0000313" key="10">
    <source>
        <dbReference type="Proteomes" id="UP000472264"/>
    </source>
</evidence>
<dbReference type="Pfam" id="PF25106">
    <property type="entry name" value="VWA_4"/>
    <property type="match status" value="1"/>
</dbReference>
<dbReference type="Pfam" id="PF23619">
    <property type="entry name" value="Ig_VWA7"/>
    <property type="match status" value="1"/>
</dbReference>
<dbReference type="PANTHER" id="PTHR14905">
    <property type="entry name" value="NG37"/>
    <property type="match status" value="1"/>
</dbReference>
<dbReference type="Proteomes" id="UP000472264">
    <property type="component" value="Chromosome 1"/>
</dbReference>